<evidence type="ECO:0000259" key="1">
    <source>
        <dbReference type="Pfam" id="PF04073"/>
    </source>
</evidence>
<comment type="caution">
    <text evidence="2">The sequence shown here is derived from an EMBL/GenBank/DDBJ whole genome shotgun (WGS) entry which is preliminary data.</text>
</comment>
<dbReference type="PANTHER" id="PTHR30411">
    <property type="entry name" value="CYTOPLASMIC PROTEIN"/>
    <property type="match status" value="1"/>
</dbReference>
<accession>I4EH56</accession>
<organism evidence="2 3">
    <name type="scientific">Nitrolancea hollandica Lb</name>
    <dbReference type="NCBI Taxonomy" id="1129897"/>
    <lineage>
        <taxon>Bacteria</taxon>
        <taxon>Pseudomonadati</taxon>
        <taxon>Thermomicrobiota</taxon>
        <taxon>Thermomicrobia</taxon>
        <taxon>Sphaerobacterales</taxon>
        <taxon>Sphaerobacterineae</taxon>
        <taxon>Sphaerobacteraceae</taxon>
        <taxon>Nitrolancea</taxon>
    </lineage>
</organism>
<dbReference type="Proteomes" id="UP000004221">
    <property type="component" value="Unassembled WGS sequence"/>
</dbReference>
<evidence type="ECO:0000313" key="3">
    <source>
        <dbReference type="Proteomes" id="UP000004221"/>
    </source>
</evidence>
<protein>
    <submittedName>
        <fullName evidence="2">YbaK/prolyl-tRNA synthetase associated region</fullName>
    </submittedName>
</protein>
<proteinExistence type="predicted"/>
<dbReference type="AlphaFoldDB" id="I4EH56"/>
<keyword evidence="2" id="KW-0030">Aminoacyl-tRNA synthetase</keyword>
<dbReference type="OrthoDB" id="9798760at2"/>
<dbReference type="Gene3D" id="3.90.960.10">
    <property type="entry name" value="YbaK/aminoacyl-tRNA synthetase-associated domain"/>
    <property type="match status" value="1"/>
</dbReference>
<dbReference type="GO" id="GO:0004812">
    <property type="term" value="F:aminoacyl-tRNA ligase activity"/>
    <property type="evidence" value="ECO:0007669"/>
    <property type="project" value="UniProtKB-KW"/>
</dbReference>
<dbReference type="RefSeq" id="WP_008477848.1">
    <property type="nucleotide sequence ID" value="NZ_CAGS01000225.1"/>
</dbReference>
<dbReference type="InterPro" id="IPR036754">
    <property type="entry name" value="YbaK/aa-tRNA-synt-asso_dom_sf"/>
</dbReference>
<dbReference type="SUPFAM" id="SSF55826">
    <property type="entry name" value="YbaK/ProRS associated domain"/>
    <property type="match status" value="1"/>
</dbReference>
<dbReference type="EMBL" id="CAGS01000225">
    <property type="protein sequence ID" value="CCF84018.1"/>
    <property type="molecule type" value="Genomic_DNA"/>
</dbReference>
<dbReference type="PANTHER" id="PTHR30411:SF1">
    <property type="entry name" value="CYTOPLASMIC PROTEIN"/>
    <property type="match status" value="1"/>
</dbReference>
<evidence type="ECO:0000313" key="2">
    <source>
        <dbReference type="EMBL" id="CCF84018.1"/>
    </source>
</evidence>
<dbReference type="GO" id="GO:0002161">
    <property type="term" value="F:aminoacyl-tRNA deacylase activity"/>
    <property type="evidence" value="ECO:0007669"/>
    <property type="project" value="InterPro"/>
</dbReference>
<dbReference type="CDD" id="cd04333">
    <property type="entry name" value="ProX_deacylase"/>
    <property type="match status" value="1"/>
</dbReference>
<sequence>MDGHGGAPGRDGGTVLPEYERLRRFLLEREVDAEIIRPGRDTSSVQSAAAALNVLPGQIVKSLLFLGKAGDTVLVIARGTARIDQRKLVAATGIRKPKLAPPEMIQRVTGFPPGGVPPVGHATPVKVVMDRAVLDEPVVYGGGGGTDSMIRISPADIQSLTGALVADLSLEDE</sequence>
<feature type="domain" description="YbaK/aminoacyl-tRNA synthetase-associated" evidence="1">
    <location>
        <begin position="41"/>
        <end position="159"/>
    </location>
</feature>
<name>I4EH56_9BACT</name>
<keyword evidence="3" id="KW-1185">Reference proteome</keyword>
<dbReference type="Pfam" id="PF04073">
    <property type="entry name" value="tRNA_edit"/>
    <property type="match status" value="1"/>
</dbReference>
<gene>
    <name evidence="2" type="ORF">NITHO_3000012</name>
</gene>
<keyword evidence="2" id="KW-0436">Ligase</keyword>
<dbReference type="InterPro" id="IPR007214">
    <property type="entry name" value="YbaK/aa-tRNA-synth-assoc-dom"/>
</dbReference>
<reference evidence="2 3" key="1">
    <citation type="journal article" date="2012" name="ISME J.">
        <title>Nitrification expanded: discovery, physiology and genomics of a nitrite-oxidizing bacterium from the phylum Chloroflexi.</title>
        <authorList>
            <person name="Sorokin D.Y."/>
            <person name="Lucker S."/>
            <person name="Vejmelkova D."/>
            <person name="Kostrikina N.A."/>
            <person name="Kleerebezem R."/>
            <person name="Rijpstra W.I."/>
            <person name="Damste J.S."/>
            <person name="Le Paslier D."/>
            <person name="Muyzer G."/>
            <person name="Wagner M."/>
            <person name="van Loosdrecht M.C."/>
            <person name="Daims H."/>
        </authorList>
    </citation>
    <scope>NUCLEOTIDE SEQUENCE [LARGE SCALE GENOMIC DNA]</scope>
    <source>
        <strain evidence="3">none</strain>
    </source>
</reference>